<dbReference type="EMBL" id="CAUJNA010003546">
    <property type="protein sequence ID" value="CAJ1404513.1"/>
    <property type="molecule type" value="Genomic_DNA"/>
</dbReference>
<keyword evidence="2" id="KW-0645">Protease</keyword>
<dbReference type="PANTHER" id="PTHR15910:SF1">
    <property type="entry name" value="ARCHAEMETZINCIN-2"/>
    <property type="match status" value="1"/>
</dbReference>
<dbReference type="InterPro" id="IPR012962">
    <property type="entry name" value="Pept_M54_archaemetzincn"/>
</dbReference>
<evidence type="ECO:0000256" key="4">
    <source>
        <dbReference type="ARBA" id="ARBA00022801"/>
    </source>
</evidence>
<comment type="cofactor">
    <cofactor evidence="1">
        <name>Zn(2+)</name>
        <dbReference type="ChEBI" id="CHEBI:29105"/>
    </cofactor>
</comment>
<gene>
    <name evidence="8" type="ORF">EVOR1521_LOCUS26939</name>
</gene>
<dbReference type="SUPFAM" id="SSF55486">
    <property type="entry name" value="Metalloproteases ('zincins'), catalytic domain"/>
    <property type="match status" value="1"/>
</dbReference>
<dbReference type="AlphaFoldDB" id="A0AA36NJA7"/>
<dbReference type="Proteomes" id="UP001178507">
    <property type="component" value="Unassembled WGS sequence"/>
</dbReference>
<reference evidence="8" key="1">
    <citation type="submission" date="2023-08" db="EMBL/GenBank/DDBJ databases">
        <authorList>
            <person name="Chen Y."/>
            <person name="Shah S."/>
            <person name="Dougan E. K."/>
            <person name="Thang M."/>
            <person name="Chan C."/>
        </authorList>
    </citation>
    <scope>NUCLEOTIDE SEQUENCE</scope>
</reference>
<dbReference type="GO" id="GO:0006508">
    <property type="term" value="P:proteolysis"/>
    <property type="evidence" value="ECO:0007669"/>
    <property type="project" value="UniProtKB-KW"/>
</dbReference>
<proteinExistence type="predicted"/>
<accession>A0AA36NJA7</accession>
<evidence type="ECO:0000256" key="1">
    <source>
        <dbReference type="ARBA" id="ARBA00001947"/>
    </source>
</evidence>
<feature type="region of interest" description="Disordered" evidence="7">
    <location>
        <begin position="259"/>
        <end position="317"/>
    </location>
</feature>
<evidence type="ECO:0000256" key="3">
    <source>
        <dbReference type="ARBA" id="ARBA00022723"/>
    </source>
</evidence>
<protein>
    <submittedName>
        <fullName evidence="8">Uncharacterized protein</fullName>
    </submittedName>
</protein>
<keyword evidence="6" id="KW-0482">Metalloprotease</keyword>
<keyword evidence="3" id="KW-0479">Metal-binding</keyword>
<dbReference type="GO" id="GO:0008237">
    <property type="term" value="F:metallopeptidase activity"/>
    <property type="evidence" value="ECO:0007669"/>
    <property type="project" value="UniProtKB-KW"/>
</dbReference>
<evidence type="ECO:0000256" key="5">
    <source>
        <dbReference type="ARBA" id="ARBA00022833"/>
    </source>
</evidence>
<comment type="caution">
    <text evidence="8">The sequence shown here is derived from an EMBL/GenBank/DDBJ whole genome shotgun (WGS) entry which is preliminary data.</text>
</comment>
<dbReference type="Gene3D" id="3.40.390.10">
    <property type="entry name" value="Collagenase (Catalytic Domain)"/>
    <property type="match status" value="1"/>
</dbReference>
<keyword evidence="4" id="KW-0378">Hydrolase</keyword>
<evidence type="ECO:0000256" key="2">
    <source>
        <dbReference type="ARBA" id="ARBA00022670"/>
    </source>
</evidence>
<evidence type="ECO:0000256" key="7">
    <source>
        <dbReference type="SAM" id="MobiDB-lite"/>
    </source>
</evidence>
<dbReference type="GO" id="GO:0046872">
    <property type="term" value="F:metal ion binding"/>
    <property type="evidence" value="ECO:0007669"/>
    <property type="project" value="UniProtKB-KW"/>
</dbReference>
<organism evidence="8 9">
    <name type="scientific">Effrenium voratum</name>
    <dbReference type="NCBI Taxonomy" id="2562239"/>
    <lineage>
        <taxon>Eukaryota</taxon>
        <taxon>Sar</taxon>
        <taxon>Alveolata</taxon>
        <taxon>Dinophyceae</taxon>
        <taxon>Suessiales</taxon>
        <taxon>Symbiodiniaceae</taxon>
        <taxon>Effrenium</taxon>
    </lineage>
</organism>
<evidence type="ECO:0000313" key="8">
    <source>
        <dbReference type="EMBL" id="CAJ1404513.1"/>
    </source>
</evidence>
<evidence type="ECO:0000256" key="6">
    <source>
        <dbReference type="ARBA" id="ARBA00023049"/>
    </source>
</evidence>
<dbReference type="InterPro" id="IPR024079">
    <property type="entry name" value="MetalloPept_cat_dom_sf"/>
</dbReference>
<name>A0AA36NJA7_9DINO</name>
<keyword evidence="5" id="KW-0862">Zinc</keyword>
<dbReference type="CDD" id="cd11375">
    <property type="entry name" value="Peptidase_M54"/>
    <property type="match status" value="1"/>
</dbReference>
<feature type="compositionally biased region" description="Gly residues" evidence="7">
    <location>
        <begin position="284"/>
        <end position="304"/>
    </location>
</feature>
<evidence type="ECO:0000313" key="9">
    <source>
        <dbReference type="Proteomes" id="UP001178507"/>
    </source>
</evidence>
<sequence>MAMAKAAARGRTFKSIEECVAALGRLEDAEPQTRALCEMNLEFFRPLGIPKKGDWLAEKKESGQTYSTYSRRMKPPLTPSKHTDTVLLVPFGKSFGEGVAQVFLPHLVEYCRAFFVGMEVVCVEKPLSLAKMQKRSNDFGHDQFLIGDIFEALNTQTRSYRKAYCRLGITMEDIYPGEEWNYVFGQAKPLERVGVFSFARHSPYFYSGLHASQVPSLKEGAGWLRASMHTMVHETCHMFGILHCVYFQCLMNGNNGPGDSAGRHSPFGTKKWGRRGVSERGRGRGGAGGRAGGGGGGVGVGGTKSKGKPLATASRPGLTLKSVTFRSQL</sequence>
<keyword evidence="9" id="KW-1185">Reference proteome</keyword>
<dbReference type="PANTHER" id="PTHR15910">
    <property type="entry name" value="ARCHAEMETZINCIN"/>
    <property type="match status" value="1"/>
</dbReference>